<gene>
    <name evidence="3" type="ORF">IAB27_07355</name>
</gene>
<evidence type="ECO:0000259" key="2">
    <source>
        <dbReference type="PROSITE" id="PS50943"/>
    </source>
</evidence>
<reference evidence="3" key="2">
    <citation type="journal article" date="2021" name="PeerJ">
        <title>Extensive microbial diversity within the chicken gut microbiome revealed by metagenomics and culture.</title>
        <authorList>
            <person name="Gilroy R."/>
            <person name="Ravi A."/>
            <person name="Getino M."/>
            <person name="Pursley I."/>
            <person name="Horton D.L."/>
            <person name="Alikhan N.F."/>
            <person name="Baker D."/>
            <person name="Gharbi K."/>
            <person name="Hall N."/>
            <person name="Watson M."/>
            <person name="Adriaenssens E.M."/>
            <person name="Foster-Nyarko E."/>
            <person name="Jarju S."/>
            <person name="Secka A."/>
            <person name="Antonio M."/>
            <person name="Oren A."/>
            <person name="Chaudhuri R.R."/>
            <person name="La Ragione R."/>
            <person name="Hildebrand F."/>
            <person name="Pallen M.J."/>
        </authorList>
    </citation>
    <scope>NUCLEOTIDE SEQUENCE</scope>
    <source>
        <strain evidence="3">CHK147-3167</strain>
    </source>
</reference>
<dbReference type="GO" id="GO:0003677">
    <property type="term" value="F:DNA binding"/>
    <property type="evidence" value="ECO:0007669"/>
    <property type="project" value="UniProtKB-KW"/>
</dbReference>
<dbReference type="AlphaFoldDB" id="A0A9D0ZRY3"/>
<dbReference type="PROSITE" id="PS50943">
    <property type="entry name" value="HTH_CROC1"/>
    <property type="match status" value="1"/>
</dbReference>
<dbReference type="InterPro" id="IPR001387">
    <property type="entry name" value="Cro/C1-type_HTH"/>
</dbReference>
<dbReference type="CDD" id="cd00093">
    <property type="entry name" value="HTH_XRE"/>
    <property type="match status" value="1"/>
</dbReference>
<accession>A0A9D0ZRY3</accession>
<comment type="caution">
    <text evidence="3">The sequence shown here is derived from an EMBL/GenBank/DDBJ whole genome shotgun (WGS) entry which is preliminary data.</text>
</comment>
<keyword evidence="1" id="KW-0238">DNA-binding</keyword>
<sequence length="97" mass="11465">MIIDCEVVEINKKLEPNRTSILLGKNIVYFRQLRQLSQDTLAQQMNSDKGYLSQIENAKRNASTDYIERLCRVFNVKPEELFKERNFNLKARVDSRK</sequence>
<dbReference type="Proteomes" id="UP000886786">
    <property type="component" value="Unassembled WGS sequence"/>
</dbReference>
<organism evidence="3 4">
    <name type="scientific">Candidatus Coprosoma intestinipullorum</name>
    <dbReference type="NCBI Taxonomy" id="2840752"/>
    <lineage>
        <taxon>Bacteria</taxon>
        <taxon>Bacillati</taxon>
        <taxon>Bacillota</taxon>
        <taxon>Bacillota incertae sedis</taxon>
        <taxon>Candidatus Coprosoma</taxon>
    </lineage>
</organism>
<dbReference type="InterPro" id="IPR050807">
    <property type="entry name" value="TransReg_Diox_bact_type"/>
</dbReference>
<name>A0A9D0ZRY3_9FIRM</name>
<dbReference type="GO" id="GO:0003700">
    <property type="term" value="F:DNA-binding transcription factor activity"/>
    <property type="evidence" value="ECO:0007669"/>
    <property type="project" value="TreeGrafter"/>
</dbReference>
<dbReference type="Pfam" id="PF01381">
    <property type="entry name" value="HTH_3"/>
    <property type="match status" value="1"/>
</dbReference>
<protein>
    <submittedName>
        <fullName evidence="3">Helix-turn-helix transcriptional regulator</fullName>
    </submittedName>
</protein>
<feature type="domain" description="HTH cro/C1-type" evidence="2">
    <location>
        <begin position="27"/>
        <end position="81"/>
    </location>
</feature>
<proteinExistence type="predicted"/>
<dbReference type="SMART" id="SM00530">
    <property type="entry name" value="HTH_XRE"/>
    <property type="match status" value="1"/>
</dbReference>
<dbReference type="EMBL" id="DVFV01000124">
    <property type="protein sequence ID" value="HIQ91418.1"/>
    <property type="molecule type" value="Genomic_DNA"/>
</dbReference>
<evidence type="ECO:0000313" key="3">
    <source>
        <dbReference type="EMBL" id="HIQ91418.1"/>
    </source>
</evidence>
<dbReference type="PANTHER" id="PTHR46797:SF1">
    <property type="entry name" value="METHYLPHOSPHONATE SYNTHASE"/>
    <property type="match status" value="1"/>
</dbReference>
<dbReference type="Gene3D" id="1.10.260.40">
    <property type="entry name" value="lambda repressor-like DNA-binding domains"/>
    <property type="match status" value="1"/>
</dbReference>
<dbReference type="PANTHER" id="PTHR46797">
    <property type="entry name" value="HTH-TYPE TRANSCRIPTIONAL REGULATOR"/>
    <property type="match status" value="1"/>
</dbReference>
<dbReference type="GO" id="GO:0005829">
    <property type="term" value="C:cytosol"/>
    <property type="evidence" value="ECO:0007669"/>
    <property type="project" value="TreeGrafter"/>
</dbReference>
<evidence type="ECO:0000313" key="4">
    <source>
        <dbReference type="Proteomes" id="UP000886786"/>
    </source>
</evidence>
<evidence type="ECO:0000256" key="1">
    <source>
        <dbReference type="ARBA" id="ARBA00023125"/>
    </source>
</evidence>
<dbReference type="InterPro" id="IPR010982">
    <property type="entry name" value="Lambda_DNA-bd_dom_sf"/>
</dbReference>
<dbReference type="SUPFAM" id="SSF47413">
    <property type="entry name" value="lambda repressor-like DNA-binding domains"/>
    <property type="match status" value="1"/>
</dbReference>
<reference evidence="3" key="1">
    <citation type="submission" date="2020-10" db="EMBL/GenBank/DDBJ databases">
        <authorList>
            <person name="Gilroy R."/>
        </authorList>
    </citation>
    <scope>NUCLEOTIDE SEQUENCE</scope>
    <source>
        <strain evidence="3">CHK147-3167</strain>
    </source>
</reference>